<evidence type="ECO:0000313" key="1">
    <source>
        <dbReference type="EMBL" id="AVX40409.1"/>
    </source>
</evidence>
<sequence>MVSVFLLSSLLAASAVALVFLTFSAVLSDAVAAHADADSVPSAAPIMTHRIRGASRF</sequence>
<evidence type="ECO:0000313" key="2">
    <source>
        <dbReference type="Proteomes" id="UP000240908"/>
    </source>
</evidence>
<keyword evidence="2" id="KW-1185">Reference proteome</keyword>
<name>A0ABM6UZ28_9GAMM</name>
<dbReference type="Proteomes" id="UP000240908">
    <property type="component" value="Chromosome"/>
</dbReference>
<accession>A0ABM6UZ28</accession>
<gene>
    <name evidence="1" type="ORF">DA391_10045</name>
</gene>
<proteinExistence type="predicted"/>
<dbReference type="EMBL" id="CP028487">
    <property type="protein sequence ID" value="AVX40409.1"/>
    <property type="molecule type" value="Genomic_DNA"/>
</dbReference>
<keyword evidence="1" id="KW-0675">Receptor</keyword>
<organism evidence="1 2">
    <name type="scientific">Yersinia massiliensis</name>
    <dbReference type="NCBI Taxonomy" id="419257"/>
    <lineage>
        <taxon>Bacteria</taxon>
        <taxon>Pseudomonadati</taxon>
        <taxon>Pseudomonadota</taxon>
        <taxon>Gammaproteobacteria</taxon>
        <taxon>Enterobacterales</taxon>
        <taxon>Yersiniaceae</taxon>
        <taxon>Yersinia</taxon>
    </lineage>
</organism>
<reference evidence="2" key="1">
    <citation type="journal article" date="2018" name="Genome Announc.">
        <title>First complete genome sequence of Yersinia massiliensis.</title>
        <authorList>
            <person name="Thomas M.C."/>
            <person name="Arling V."/>
            <person name="Goji N."/>
            <person name="Janzen T.W."/>
            <person name="Duceppe M.-O."/>
            <person name="Mathews A."/>
            <person name="Carrillo C."/>
            <person name="Amoako K."/>
        </authorList>
    </citation>
    <scope>NUCLEOTIDE SEQUENCE [LARGE SCALE GENOMIC DNA]</scope>
    <source>
        <strain evidence="2">GTA</strain>
    </source>
</reference>
<protein>
    <submittedName>
        <fullName evidence="1">Ferrichrome-iron receptor</fullName>
    </submittedName>
</protein>